<dbReference type="EMBL" id="FQVD01000039">
    <property type="protein sequence ID" value="SHF83666.1"/>
    <property type="molecule type" value="Genomic_DNA"/>
</dbReference>
<gene>
    <name evidence="2" type="ORF">SAMN05444349_13912</name>
</gene>
<dbReference type="AlphaFoldDB" id="A0A1M5EX05"/>
<organism evidence="2 3">
    <name type="scientific">Bacteroides faecichinchillae</name>
    <dbReference type="NCBI Taxonomy" id="871325"/>
    <lineage>
        <taxon>Bacteria</taxon>
        <taxon>Pseudomonadati</taxon>
        <taxon>Bacteroidota</taxon>
        <taxon>Bacteroidia</taxon>
        <taxon>Bacteroidales</taxon>
        <taxon>Bacteroidaceae</taxon>
        <taxon>Bacteroides</taxon>
    </lineage>
</organism>
<protein>
    <submittedName>
        <fullName evidence="2">Phosphoribosyl 1,2-cyclic phosphate phosphodiesterase</fullName>
    </submittedName>
</protein>
<evidence type="ECO:0000313" key="3">
    <source>
        <dbReference type="Proteomes" id="UP000184436"/>
    </source>
</evidence>
<dbReference type="SMART" id="SM00849">
    <property type="entry name" value="Lactamase_B"/>
    <property type="match status" value="1"/>
</dbReference>
<dbReference type="STRING" id="871325.SAMN05444349_13912"/>
<feature type="domain" description="Metallo-beta-lactamase" evidence="1">
    <location>
        <begin position="46"/>
        <end position="237"/>
    </location>
</feature>
<dbReference type="PANTHER" id="PTHR42663">
    <property type="entry name" value="HYDROLASE C777.06C-RELATED-RELATED"/>
    <property type="match status" value="1"/>
</dbReference>
<accession>A0A1M5EX05</accession>
<reference evidence="2 3" key="1">
    <citation type="submission" date="2016-11" db="EMBL/GenBank/DDBJ databases">
        <authorList>
            <person name="Jaros S."/>
            <person name="Januszkiewicz K."/>
            <person name="Wedrychowicz H."/>
        </authorList>
    </citation>
    <scope>NUCLEOTIDE SEQUENCE [LARGE SCALE GENOMIC DNA]</scope>
    <source>
        <strain evidence="2 3">DSM 26883</strain>
    </source>
</reference>
<evidence type="ECO:0000259" key="1">
    <source>
        <dbReference type="SMART" id="SM00849"/>
    </source>
</evidence>
<proteinExistence type="predicted"/>
<sequence>MKIVHYQFFIKKMKIRILGSGTSTGVPQIGCKCLVCTSIDPKDNRLRASAIIETDDARILIDCGPDFRAQLLHQPFEKIDGVLITHEHYDHVGGLDDLRPFSRFGAVPIYAEKYVADGLRSRMPYCFVDHSYPGVPNIPLQEVIAGQAFMLNETEILPLRVMHGRLPILGYRIGQVGYITDMLTMPEESYEQLAGVDVLVMNALRIASHPTHQNLEQALIAAKRIRAKETYFIHMSHDMGLHAKVEEELPENIHLAFDGQEIYL</sequence>
<name>A0A1M5EX05_9BACE</name>
<dbReference type="PANTHER" id="PTHR42663:SF6">
    <property type="entry name" value="HYDROLASE C777.06C-RELATED"/>
    <property type="match status" value="1"/>
</dbReference>
<dbReference type="SUPFAM" id="SSF56281">
    <property type="entry name" value="Metallo-hydrolase/oxidoreductase"/>
    <property type="match status" value="1"/>
</dbReference>
<dbReference type="NCBIfam" id="NF002553">
    <property type="entry name" value="PRK02113.1"/>
    <property type="match status" value="1"/>
</dbReference>
<dbReference type="InterPro" id="IPR036866">
    <property type="entry name" value="RibonucZ/Hydroxyglut_hydro"/>
</dbReference>
<keyword evidence="3" id="KW-1185">Reference proteome</keyword>
<dbReference type="Gene3D" id="3.60.15.10">
    <property type="entry name" value="Ribonuclease Z/Hydroxyacylglutathione hydrolase-like"/>
    <property type="match status" value="1"/>
</dbReference>
<dbReference type="CDD" id="cd16279">
    <property type="entry name" value="metallo-hydrolase-like_MBL-fold"/>
    <property type="match status" value="1"/>
</dbReference>
<dbReference type="InterPro" id="IPR001279">
    <property type="entry name" value="Metallo-B-lactamas"/>
</dbReference>
<dbReference type="Pfam" id="PF12706">
    <property type="entry name" value="Lactamase_B_2"/>
    <property type="match status" value="1"/>
</dbReference>
<evidence type="ECO:0000313" key="2">
    <source>
        <dbReference type="EMBL" id="SHF83666.1"/>
    </source>
</evidence>
<dbReference type="Proteomes" id="UP000184436">
    <property type="component" value="Unassembled WGS sequence"/>
</dbReference>